<comment type="caution">
    <text evidence="3">The sequence shown here is derived from an EMBL/GenBank/DDBJ whole genome shotgun (WGS) entry which is preliminary data.</text>
</comment>
<dbReference type="AlphaFoldDB" id="A0A061J6V3"/>
<feature type="region of interest" description="Disordered" evidence="2">
    <location>
        <begin position="57"/>
        <end position="96"/>
    </location>
</feature>
<organism evidence="3 4">
    <name type="scientific">Trypanosoma rangeli SC58</name>
    <dbReference type="NCBI Taxonomy" id="429131"/>
    <lineage>
        <taxon>Eukaryota</taxon>
        <taxon>Discoba</taxon>
        <taxon>Euglenozoa</taxon>
        <taxon>Kinetoplastea</taxon>
        <taxon>Metakinetoplastina</taxon>
        <taxon>Trypanosomatida</taxon>
        <taxon>Trypanosomatidae</taxon>
        <taxon>Trypanosoma</taxon>
        <taxon>Herpetosoma</taxon>
    </lineage>
</organism>
<evidence type="ECO:0000313" key="3">
    <source>
        <dbReference type="EMBL" id="ESL09032.1"/>
    </source>
</evidence>
<dbReference type="OrthoDB" id="272960at2759"/>
<protein>
    <submittedName>
        <fullName evidence="3">Uncharacterized protein</fullName>
    </submittedName>
</protein>
<feature type="region of interest" description="Disordered" evidence="2">
    <location>
        <begin position="771"/>
        <end position="791"/>
    </location>
</feature>
<sequence>MTAAGQKGGTASCVHLCVVVLRCTTCEGLNFLCSATVVFLSPVVCFTALCQRKEGRKEGRNEAVTHTGPQPKLGKWERGGRERGREAWNQTRMEKRTAPRPTRASVYFFEQLLPPTVTSCSPEAHASSSDHADMGETVSEAVAAILKESFSPSETAALLQRCTDVEQVSSEALEGLLEAAWTRVEDIMARNKQRRRAIEEELPQSLAEFDAYKFWTPEVAAAHFNFPTPEEFGLCSSEAVEDKGEAGTSRLLADTVEPADHNVGFSNEPPQDSADAASSVAAAAAAAAAAGAPATAVAPGQRRAKVWTKTEKDLLDPSKSPHCLRRLFAPILQRRQELPKTLTLLLNAIQRVQSKGFPEIEALIEKGYFHMPLHRSFLHISSFIMRYLSEGSRGEDRELAFADVYKPASVKFKEAWETLREMGGKGGAASSTHDTAAEMVYSTLLNELWERKVLHTDCDNALQSITEDTTQQLDRMDKGLQECDGESLRVLASLEQNARAYMDKLREAIERTKATRAEIHAEYQRDHDRLQSSLQAKLYQAKKSEDAQEKLARRIRETTKEWYTEQLKYERLMQEVIAETLALRQLDHSHDQLEAFLDERWLTSESEQKLRWVTDSLRQSQELRSELIAQCRQHIDRLKTDEHYRRCRMVGYATENALQWSRCLHDLSHLYEGHYDTIATKCEASMQLRYLLAYEKNLVVKDMHQLQREFSLLENNWAKLTSLQEELELPVPPLAQCEKDLPCKEFRRIISELVSGRLICGDFARLLPIRTRGRSPPGTGRSEVTATDVGG</sequence>
<proteinExistence type="predicted"/>
<keyword evidence="4" id="KW-1185">Reference proteome</keyword>
<feature type="coiled-coil region" evidence="1">
    <location>
        <begin position="491"/>
        <end position="561"/>
    </location>
</feature>
<feature type="compositionally biased region" description="Basic and acidic residues" evidence="2">
    <location>
        <begin position="74"/>
        <end position="96"/>
    </location>
</feature>
<evidence type="ECO:0000256" key="1">
    <source>
        <dbReference type="SAM" id="Coils"/>
    </source>
</evidence>
<dbReference type="EMBL" id="AUPL01003255">
    <property type="protein sequence ID" value="ESL09032.1"/>
    <property type="molecule type" value="Genomic_DNA"/>
</dbReference>
<dbReference type="VEuPathDB" id="TriTrypDB:TRSC58_03255"/>
<keyword evidence="1" id="KW-0175">Coiled coil</keyword>
<evidence type="ECO:0000313" key="4">
    <source>
        <dbReference type="Proteomes" id="UP000031737"/>
    </source>
</evidence>
<gene>
    <name evidence="3" type="ORF">TRSC58_03255</name>
</gene>
<evidence type="ECO:0000256" key="2">
    <source>
        <dbReference type="SAM" id="MobiDB-lite"/>
    </source>
</evidence>
<accession>A0A061J6V3</accession>
<dbReference type="Proteomes" id="UP000031737">
    <property type="component" value="Unassembled WGS sequence"/>
</dbReference>
<name>A0A061J6V3_TRYRA</name>
<reference evidence="3 4" key="1">
    <citation type="submission" date="2013-07" db="EMBL/GenBank/DDBJ databases">
        <authorList>
            <person name="Stoco P.H."/>
            <person name="Wagner G."/>
            <person name="Gerber A."/>
            <person name="Zaha A."/>
            <person name="Thompson C."/>
            <person name="Bartholomeu D.C."/>
            <person name="Luckemeyer D.D."/>
            <person name="Bahia D."/>
            <person name="Loreto E."/>
            <person name="Prestes E.B."/>
            <person name="Lima F.M."/>
            <person name="Rodrigues-Luiz G."/>
            <person name="Vallejo G.A."/>
            <person name="Filho J.F."/>
            <person name="Monteiro K.M."/>
            <person name="Tyler K.M."/>
            <person name="de Almeida L.G."/>
            <person name="Ortiz M.F."/>
            <person name="Siervo M.A."/>
            <person name="de Moraes M.H."/>
            <person name="Cunha O.L."/>
            <person name="Mendonca-Neto R."/>
            <person name="Silva R."/>
            <person name="Teixeira S.M."/>
            <person name="Murta S.M."/>
            <person name="Sincero T.C."/>
            <person name="Mendes T.A."/>
            <person name="Urmenyi T.P."/>
            <person name="Silva V.G."/>
            <person name="da Rocha W.D."/>
            <person name="Andersson B."/>
            <person name="Romanha A.J."/>
            <person name="Steindel M."/>
            <person name="de Vasconcelos A.T."/>
            <person name="Grisard E.C."/>
        </authorList>
    </citation>
    <scope>NUCLEOTIDE SEQUENCE [LARGE SCALE GENOMIC DNA]</scope>
    <source>
        <strain evidence="3 4">SC58</strain>
    </source>
</reference>